<dbReference type="RefSeq" id="WP_169350801.1">
    <property type="nucleotide sequence ID" value="NZ_JABBJJ010000337.1"/>
</dbReference>
<reference evidence="3 4" key="1">
    <citation type="submission" date="2020-04" db="EMBL/GenBank/DDBJ databases">
        <title>Draft genome of Pyxidicoccus fallax type strain.</title>
        <authorList>
            <person name="Whitworth D.E."/>
        </authorList>
    </citation>
    <scope>NUCLEOTIDE SEQUENCE [LARGE SCALE GENOMIC DNA]</scope>
    <source>
        <strain evidence="3 4">DSM 14698</strain>
    </source>
</reference>
<sequence>MLHTELVGEPLLHLESRRLLAEARSVTPEAFDSQGRLLSPIAGAWVRPSAWFDAVSPIDGRVIAELPLLDAAQVATGVEKAAAEFAPWAARSLDDRARAIMEAVKLLREHRDLLVGLLAWDIGKTLPTAGNDVDRCLAGIEWYLEQIGPMLEGRKPLGLVSNIASWNYPFSVLLLNVLVQSLAGNSVIAKIPTQGGGVSLTVAFALLRYADLPVSLVGGRGRDLSESLVGHPSIEGLAFIGGRANGSQVQRRLLATNKRYALEMEGVNAYAITHFSKWDVLGQQIRAGFDFGKQRCTAYTRWVVEKSLVPRFVRTYVDAVSTLRVGHPLIGVPVDFGPLISPSKVEELRSHIADARKRGATVLYQGKLAEDAFAARQERGAYLPPALLFGLPRDSELYLREPFGPVDVLVSVDSEEELVREANVSNGALVASVATDEPELAQRIASRLQAFKVGINKLRSRGDREEPFGGKGGSWAGAFVGGTHLVRAFTDGPHPLEGNWPE</sequence>
<dbReference type="InterPro" id="IPR015590">
    <property type="entry name" value="Aldehyde_DH_dom"/>
</dbReference>
<proteinExistence type="predicted"/>
<dbReference type="GO" id="GO:0016620">
    <property type="term" value="F:oxidoreductase activity, acting on the aldehyde or oxo group of donors, NAD or NADP as acceptor"/>
    <property type="evidence" value="ECO:0007669"/>
    <property type="project" value="InterPro"/>
</dbReference>
<dbReference type="Pfam" id="PF00171">
    <property type="entry name" value="Aldedh"/>
    <property type="match status" value="1"/>
</dbReference>
<keyword evidence="1" id="KW-0560">Oxidoreductase</keyword>
<keyword evidence="4" id="KW-1185">Reference proteome</keyword>
<gene>
    <name evidence="3" type="ORF">HG543_43250</name>
</gene>
<feature type="domain" description="Aldehyde dehydrogenase" evidence="2">
    <location>
        <begin position="46"/>
        <end position="490"/>
    </location>
</feature>
<name>A0A848LVH4_9BACT</name>
<organism evidence="3 4">
    <name type="scientific">Pyxidicoccus fallax</name>
    <dbReference type="NCBI Taxonomy" id="394095"/>
    <lineage>
        <taxon>Bacteria</taxon>
        <taxon>Pseudomonadati</taxon>
        <taxon>Myxococcota</taxon>
        <taxon>Myxococcia</taxon>
        <taxon>Myxococcales</taxon>
        <taxon>Cystobacterineae</taxon>
        <taxon>Myxococcaceae</taxon>
        <taxon>Pyxidicoccus</taxon>
    </lineage>
</organism>
<evidence type="ECO:0000259" key="2">
    <source>
        <dbReference type="Pfam" id="PF00171"/>
    </source>
</evidence>
<dbReference type="SUPFAM" id="SSF53720">
    <property type="entry name" value="ALDH-like"/>
    <property type="match status" value="1"/>
</dbReference>
<comment type="caution">
    <text evidence="3">The sequence shown here is derived from an EMBL/GenBank/DDBJ whole genome shotgun (WGS) entry which is preliminary data.</text>
</comment>
<evidence type="ECO:0000313" key="3">
    <source>
        <dbReference type="EMBL" id="NMO21620.1"/>
    </source>
</evidence>
<dbReference type="EMBL" id="JABBJJ010000337">
    <property type="protein sequence ID" value="NMO21620.1"/>
    <property type="molecule type" value="Genomic_DNA"/>
</dbReference>
<dbReference type="InterPro" id="IPR016163">
    <property type="entry name" value="Ald_DH_C"/>
</dbReference>
<dbReference type="InterPro" id="IPR016162">
    <property type="entry name" value="Ald_DH_N"/>
</dbReference>
<accession>A0A848LVH4</accession>
<dbReference type="Proteomes" id="UP000518300">
    <property type="component" value="Unassembled WGS sequence"/>
</dbReference>
<dbReference type="Gene3D" id="3.40.309.10">
    <property type="entry name" value="Aldehyde Dehydrogenase, Chain A, domain 2"/>
    <property type="match status" value="1"/>
</dbReference>
<dbReference type="InterPro" id="IPR016161">
    <property type="entry name" value="Ald_DH/histidinol_DH"/>
</dbReference>
<dbReference type="PANTHER" id="PTHR11699">
    <property type="entry name" value="ALDEHYDE DEHYDROGENASE-RELATED"/>
    <property type="match status" value="1"/>
</dbReference>
<evidence type="ECO:0000256" key="1">
    <source>
        <dbReference type="ARBA" id="ARBA00023002"/>
    </source>
</evidence>
<protein>
    <submittedName>
        <fullName evidence="3">Aldehyde dehydrogenase</fullName>
    </submittedName>
</protein>
<dbReference type="Gene3D" id="3.40.605.10">
    <property type="entry name" value="Aldehyde Dehydrogenase, Chain A, domain 1"/>
    <property type="match status" value="1"/>
</dbReference>
<evidence type="ECO:0000313" key="4">
    <source>
        <dbReference type="Proteomes" id="UP000518300"/>
    </source>
</evidence>
<dbReference type="AlphaFoldDB" id="A0A848LVH4"/>